<feature type="transmembrane region" description="Helical" evidence="5">
    <location>
        <begin position="29"/>
        <end position="47"/>
    </location>
</feature>
<accession>A0A7G9Y311</accession>
<evidence type="ECO:0000256" key="3">
    <source>
        <dbReference type="ARBA" id="ARBA00022989"/>
    </source>
</evidence>
<evidence type="ECO:0000259" key="6">
    <source>
        <dbReference type="Pfam" id="PF04893"/>
    </source>
</evidence>
<dbReference type="EMBL" id="MT630734">
    <property type="protein sequence ID" value="QNO42395.1"/>
    <property type="molecule type" value="Genomic_DNA"/>
</dbReference>
<evidence type="ECO:0000313" key="7">
    <source>
        <dbReference type="EMBL" id="QNO42395.1"/>
    </source>
</evidence>
<gene>
    <name evidence="7" type="ORF">LFOPHFOE_00035</name>
</gene>
<dbReference type="InterPro" id="IPR006977">
    <property type="entry name" value="Yip1_dom"/>
</dbReference>
<protein>
    <recommendedName>
        <fullName evidence="6">Yip1 domain-containing protein</fullName>
    </recommendedName>
</protein>
<dbReference type="GO" id="GO:0016020">
    <property type="term" value="C:membrane"/>
    <property type="evidence" value="ECO:0007669"/>
    <property type="project" value="UniProtKB-SubCell"/>
</dbReference>
<feature type="transmembrane region" description="Helical" evidence="5">
    <location>
        <begin position="78"/>
        <end position="95"/>
    </location>
</feature>
<feature type="transmembrane region" description="Helical" evidence="5">
    <location>
        <begin position="107"/>
        <end position="137"/>
    </location>
</feature>
<keyword evidence="2 5" id="KW-0812">Transmembrane</keyword>
<name>A0A7G9Y311_9EURY</name>
<dbReference type="Pfam" id="PF04893">
    <property type="entry name" value="Yip1"/>
    <property type="match status" value="1"/>
</dbReference>
<evidence type="ECO:0000256" key="1">
    <source>
        <dbReference type="ARBA" id="ARBA00004141"/>
    </source>
</evidence>
<feature type="transmembrane region" description="Helical" evidence="5">
    <location>
        <begin position="157"/>
        <end position="179"/>
    </location>
</feature>
<proteinExistence type="predicted"/>
<evidence type="ECO:0000256" key="2">
    <source>
        <dbReference type="ARBA" id="ARBA00022692"/>
    </source>
</evidence>
<evidence type="ECO:0000256" key="5">
    <source>
        <dbReference type="SAM" id="Phobius"/>
    </source>
</evidence>
<keyword evidence="4 5" id="KW-0472">Membrane</keyword>
<dbReference type="AlphaFoldDB" id="A0A7G9Y311"/>
<reference evidence="7" key="1">
    <citation type="submission" date="2020-06" db="EMBL/GenBank/DDBJ databases">
        <title>Unique genomic features of the anaerobic methanotrophic archaea.</title>
        <authorList>
            <person name="Chadwick G.L."/>
            <person name="Skennerton C.T."/>
            <person name="Laso-Perez R."/>
            <person name="Leu A.O."/>
            <person name="Speth D.R."/>
            <person name="Yu H."/>
            <person name="Morgan-Lang C."/>
            <person name="Hatzenpichler R."/>
            <person name="Goudeau D."/>
            <person name="Malmstrom R."/>
            <person name="Brazelton W.J."/>
            <person name="Woyke T."/>
            <person name="Hallam S.J."/>
            <person name="Tyson G.W."/>
            <person name="Wegener G."/>
            <person name="Boetius A."/>
            <person name="Orphan V."/>
        </authorList>
    </citation>
    <scope>NUCLEOTIDE SEQUENCE</scope>
</reference>
<comment type="subcellular location">
    <subcellularLocation>
        <location evidence="1">Membrane</location>
        <topology evidence="1">Multi-pass membrane protein</topology>
    </subcellularLocation>
</comment>
<organism evidence="7">
    <name type="scientific">Candidatus Methanogaster sp. ANME-2c ERB4</name>
    <dbReference type="NCBI Taxonomy" id="2759911"/>
    <lineage>
        <taxon>Archaea</taxon>
        <taxon>Methanobacteriati</taxon>
        <taxon>Methanobacteriota</taxon>
        <taxon>Stenosarchaea group</taxon>
        <taxon>Methanomicrobia</taxon>
        <taxon>Methanosarcinales</taxon>
        <taxon>ANME-2 cluster</taxon>
        <taxon>Candidatus Methanogasteraceae</taxon>
        <taxon>Candidatus Methanogaster</taxon>
    </lineage>
</organism>
<sequence length="217" mass="23392">MSNMTDILTNPDRFFAELSQRDVNLRTPFVIVLVSAILGVIYVMVAFRVMTSSLPEEIAVISSAIATISAISNLITPFISWVLCAAAFYAVSMLFKGEGSFSRVFEFVGYGFIPSIIASVVGLATITIMTPAAGFPLDNPELLQQTMMQHLSSSGPAMVVSTIIQILLVLWIVVIWVLGVKHARNLGTGHAIITVLAVPAAFFLLWCILLICIIAAA</sequence>
<keyword evidence="3 5" id="KW-1133">Transmembrane helix</keyword>
<evidence type="ECO:0000256" key="4">
    <source>
        <dbReference type="ARBA" id="ARBA00023136"/>
    </source>
</evidence>
<feature type="domain" description="Yip1" evidence="6">
    <location>
        <begin position="6"/>
        <end position="208"/>
    </location>
</feature>
<feature type="transmembrane region" description="Helical" evidence="5">
    <location>
        <begin position="191"/>
        <end position="216"/>
    </location>
</feature>